<reference evidence="9" key="1">
    <citation type="submission" date="2016-10" db="EMBL/GenBank/DDBJ databases">
        <authorList>
            <person name="Varghese N."/>
            <person name="Submissions S."/>
        </authorList>
    </citation>
    <scope>NUCLEOTIDE SEQUENCE [LARGE SCALE GENOMIC DNA]</scope>
    <source>
        <strain evidence="9">DSM 44208</strain>
    </source>
</reference>
<keyword evidence="6" id="KW-0732">Signal</keyword>
<evidence type="ECO:0000256" key="3">
    <source>
        <dbReference type="ARBA" id="ARBA00022801"/>
    </source>
</evidence>
<organism evidence="8 9">
    <name type="scientific">Geodermatophilus dictyosporus</name>
    <dbReference type="NCBI Taxonomy" id="1523247"/>
    <lineage>
        <taxon>Bacteria</taxon>
        <taxon>Bacillati</taxon>
        <taxon>Actinomycetota</taxon>
        <taxon>Actinomycetes</taxon>
        <taxon>Geodermatophilales</taxon>
        <taxon>Geodermatophilaceae</taxon>
        <taxon>Geodermatophilus</taxon>
    </lineage>
</organism>
<dbReference type="InterPro" id="IPR000209">
    <property type="entry name" value="Peptidase_S8/S53_dom"/>
</dbReference>
<dbReference type="RefSeq" id="WP_091113324.1">
    <property type="nucleotide sequence ID" value="NZ_FOWQ01000007.1"/>
</dbReference>
<keyword evidence="2 5" id="KW-0645">Protease</keyword>
<keyword evidence="4 5" id="KW-0720">Serine protease</keyword>
<gene>
    <name evidence="8" type="ORF">SAMN05660464_3974</name>
</gene>
<comment type="similarity">
    <text evidence="1 5">Belongs to the peptidase S8 family.</text>
</comment>
<evidence type="ECO:0000313" key="8">
    <source>
        <dbReference type="EMBL" id="SFP69866.1"/>
    </source>
</evidence>
<evidence type="ECO:0000256" key="1">
    <source>
        <dbReference type="ARBA" id="ARBA00011073"/>
    </source>
</evidence>
<feature type="active site" description="Charge relay system" evidence="5">
    <location>
        <position position="190"/>
    </location>
</feature>
<dbReference type="InterPro" id="IPR023827">
    <property type="entry name" value="Peptidase_S8_Asp-AS"/>
</dbReference>
<dbReference type="InterPro" id="IPR015500">
    <property type="entry name" value="Peptidase_S8_subtilisin-rel"/>
</dbReference>
<proteinExistence type="inferred from homology"/>
<keyword evidence="9" id="KW-1185">Reference proteome</keyword>
<accession>A0A1I5SHM3</accession>
<dbReference type="PANTHER" id="PTHR43806:SF11">
    <property type="entry name" value="CEREVISIN-RELATED"/>
    <property type="match status" value="1"/>
</dbReference>
<dbReference type="GO" id="GO:0004252">
    <property type="term" value="F:serine-type endopeptidase activity"/>
    <property type="evidence" value="ECO:0007669"/>
    <property type="project" value="UniProtKB-UniRule"/>
</dbReference>
<evidence type="ECO:0000259" key="7">
    <source>
        <dbReference type="Pfam" id="PF00082"/>
    </source>
</evidence>
<feature type="active site" description="Charge relay system" evidence="5">
    <location>
        <position position="389"/>
    </location>
</feature>
<dbReference type="PROSITE" id="PS00136">
    <property type="entry name" value="SUBTILASE_ASP"/>
    <property type="match status" value="1"/>
</dbReference>
<dbReference type="OrthoDB" id="9795680at2"/>
<feature type="domain" description="Peptidase S8/S53" evidence="7">
    <location>
        <begin position="135"/>
        <end position="426"/>
    </location>
</feature>
<evidence type="ECO:0000313" key="9">
    <source>
        <dbReference type="Proteomes" id="UP000198857"/>
    </source>
</evidence>
<dbReference type="Proteomes" id="UP000198857">
    <property type="component" value="Unassembled WGS sequence"/>
</dbReference>
<sequence>MNARRWATVTVVAALGGGLAGPATAAAATAGRAAPVDVIVRELPGTGEGPERAVESFGGTVGRDLGIIDAFGARVPADRLGALRGVPGVDSVTENAPVQLTSTEVETANALPGSLDAITRDVIGAAGMWDRGFTGRGVDVAVIDSGIVPVDGLSAPGKVVHGPDLSFEASSCSGGRCTASPARYLDTYGHGTHMAGIIAGRDAATPSPVTSADDSTFTGVAPDARIVSVKVADSRGATDVSQVIAAIDWVVQNKNRNGLNIRVLNLSFGTDGVQDYRLDPLAYAAEVAWHSGIAVVVAAGNGGYGSEKLNDPAYDPFVIAVGGVDGRGTHGTGDDVVPSWSSTGDGTRNPDLVAPGASVVSLRAPGSFLDALNPGARTGERFFRGSGTSQAAAVVSGAAALLVQQRPDITPDQLKALLRGTAKALPAADPIAQGRGMLDLKTAWTAATPSASSAAQTWPRSTGRGSLEAARGSANLVHGGGTLEGEVDVTGRAWDPAVVTAASASRTAWSGGSLTASGWTGGSWNGREWYPSGTAGQPLGTSWSGMSWSGMSWSGMSWSGMSWSGMSWSGMSWSGMSWSGMSWSGMSWSGMSWSGMSWSGMSWSGAGWGG</sequence>
<keyword evidence="3 5" id="KW-0378">Hydrolase</keyword>
<dbReference type="PROSITE" id="PS51892">
    <property type="entry name" value="SUBTILASE"/>
    <property type="match status" value="1"/>
</dbReference>
<dbReference type="SUPFAM" id="SSF141571">
    <property type="entry name" value="Pentapeptide repeat-like"/>
    <property type="match status" value="1"/>
</dbReference>
<evidence type="ECO:0000256" key="4">
    <source>
        <dbReference type="ARBA" id="ARBA00022825"/>
    </source>
</evidence>
<feature type="signal peptide" evidence="6">
    <location>
        <begin position="1"/>
        <end position="25"/>
    </location>
</feature>
<dbReference type="SUPFAM" id="SSF52743">
    <property type="entry name" value="Subtilisin-like"/>
    <property type="match status" value="1"/>
</dbReference>
<dbReference type="InterPro" id="IPR036852">
    <property type="entry name" value="Peptidase_S8/S53_dom_sf"/>
</dbReference>
<dbReference type="Pfam" id="PF00082">
    <property type="entry name" value="Peptidase_S8"/>
    <property type="match status" value="1"/>
</dbReference>
<dbReference type="InterPro" id="IPR050131">
    <property type="entry name" value="Peptidase_S8_subtilisin-like"/>
</dbReference>
<dbReference type="Gene3D" id="3.40.50.200">
    <property type="entry name" value="Peptidase S8/S53 domain"/>
    <property type="match status" value="1"/>
</dbReference>
<name>A0A1I5SHM3_9ACTN</name>
<evidence type="ECO:0000256" key="2">
    <source>
        <dbReference type="ARBA" id="ARBA00022670"/>
    </source>
</evidence>
<dbReference type="EMBL" id="FOWQ01000007">
    <property type="protein sequence ID" value="SFP69866.1"/>
    <property type="molecule type" value="Genomic_DNA"/>
</dbReference>
<dbReference type="STRING" id="1523247.SAMN05660464_3974"/>
<protein>
    <submittedName>
        <fullName evidence="8">Serine protease AprX</fullName>
    </submittedName>
</protein>
<evidence type="ECO:0000256" key="5">
    <source>
        <dbReference type="PROSITE-ProRule" id="PRU01240"/>
    </source>
</evidence>
<dbReference type="GO" id="GO:0006508">
    <property type="term" value="P:proteolysis"/>
    <property type="evidence" value="ECO:0007669"/>
    <property type="project" value="UniProtKB-KW"/>
</dbReference>
<dbReference type="Gene3D" id="2.160.20.80">
    <property type="entry name" value="E3 ubiquitin-protein ligase SopA"/>
    <property type="match status" value="1"/>
</dbReference>
<dbReference type="PRINTS" id="PR00723">
    <property type="entry name" value="SUBTILISIN"/>
</dbReference>
<evidence type="ECO:0000256" key="6">
    <source>
        <dbReference type="SAM" id="SignalP"/>
    </source>
</evidence>
<dbReference type="AlphaFoldDB" id="A0A1I5SHM3"/>
<dbReference type="PANTHER" id="PTHR43806">
    <property type="entry name" value="PEPTIDASE S8"/>
    <property type="match status" value="1"/>
</dbReference>
<feature type="chain" id="PRO_5039538785" evidence="6">
    <location>
        <begin position="26"/>
        <end position="610"/>
    </location>
</feature>
<feature type="active site" description="Charge relay system" evidence="5">
    <location>
        <position position="144"/>
    </location>
</feature>